<dbReference type="WBParaSite" id="MBELARI_LOCUS13721">
    <property type="protein sequence ID" value="MBELARI_LOCUS13721"/>
    <property type="gene ID" value="MBELARI_LOCUS13721"/>
</dbReference>
<organism evidence="2 3">
    <name type="scientific">Mesorhabditis belari</name>
    <dbReference type="NCBI Taxonomy" id="2138241"/>
    <lineage>
        <taxon>Eukaryota</taxon>
        <taxon>Metazoa</taxon>
        <taxon>Ecdysozoa</taxon>
        <taxon>Nematoda</taxon>
        <taxon>Chromadorea</taxon>
        <taxon>Rhabditida</taxon>
        <taxon>Rhabditina</taxon>
        <taxon>Rhabditomorpha</taxon>
        <taxon>Rhabditoidea</taxon>
        <taxon>Rhabditidae</taxon>
        <taxon>Mesorhabditinae</taxon>
        <taxon>Mesorhabditis</taxon>
    </lineage>
</organism>
<dbReference type="Gene3D" id="3.40.33.10">
    <property type="entry name" value="CAP"/>
    <property type="match status" value="1"/>
</dbReference>
<evidence type="ECO:0000259" key="1">
    <source>
        <dbReference type="SMART" id="SM00198"/>
    </source>
</evidence>
<dbReference type="Proteomes" id="UP000887575">
    <property type="component" value="Unassembled WGS sequence"/>
</dbReference>
<dbReference type="Pfam" id="PF00188">
    <property type="entry name" value="CAP"/>
    <property type="match status" value="1"/>
</dbReference>
<protein>
    <recommendedName>
        <fullName evidence="1">SCP domain-containing protein</fullName>
    </recommendedName>
</protein>
<dbReference type="InterPro" id="IPR001283">
    <property type="entry name" value="CRISP-related"/>
</dbReference>
<dbReference type="SMART" id="SM00198">
    <property type="entry name" value="SCP"/>
    <property type="match status" value="1"/>
</dbReference>
<dbReference type="PRINTS" id="PR00837">
    <property type="entry name" value="V5TPXLIKE"/>
</dbReference>
<dbReference type="PANTHER" id="PTHR10334">
    <property type="entry name" value="CYSTEINE-RICH SECRETORY PROTEIN-RELATED"/>
    <property type="match status" value="1"/>
</dbReference>
<sequence length="450" mass="50553">MQINDYSAIGLALAEARIGLRKNRFQQMVDALQRVSQKIEIAHFPERIAQKMTEKLGEIIEQAGFVFSPSLYFNRPSLPILPKTIVLSNLEKSLDENDTTIVEKPKTMTTLKPGRFREFVARKEDQRLLQNLGYNIEENSGAEPAIAKQNSNQTLAKLSKKVFIDKLSEMANEFKRIEQAGSHKRSTVDEMSSTITLHSTVTPVTPTVTPELPKVVKTWNNKTSTSNELQMAQNKSQNLAGLENTEVDDEISCGGSGTHQISRESKMGMLEATNRFRSEIALGKYVGFQGRVFPSATNMRKLKWSCALEKKAQSWAHSCQMSHASRIQRMGQGEILFFPSQKPQHITAFNLSTMAFFYNDEFKMSLTESPLKMDHFNWKFVGHATQQAWAVNDAIGCAVASCLNEKLWVVCRYSTGNNLGSLVYEEGAPCSRCPADTKCRQRTALCESKE</sequence>
<evidence type="ECO:0000313" key="3">
    <source>
        <dbReference type="WBParaSite" id="MBELARI_LOCUS13721"/>
    </source>
</evidence>
<name>A0AAF3EI97_9BILA</name>
<reference evidence="3" key="1">
    <citation type="submission" date="2024-02" db="UniProtKB">
        <authorList>
            <consortium name="WormBaseParasite"/>
        </authorList>
    </citation>
    <scope>IDENTIFICATION</scope>
</reference>
<feature type="domain" description="SCP" evidence="1">
    <location>
        <begin position="264"/>
        <end position="420"/>
    </location>
</feature>
<dbReference type="SUPFAM" id="SSF55797">
    <property type="entry name" value="PR-1-like"/>
    <property type="match status" value="1"/>
</dbReference>
<dbReference type="CDD" id="cd05380">
    <property type="entry name" value="CAP_euk"/>
    <property type="match status" value="1"/>
</dbReference>
<dbReference type="InterPro" id="IPR035940">
    <property type="entry name" value="CAP_sf"/>
</dbReference>
<evidence type="ECO:0000313" key="2">
    <source>
        <dbReference type="Proteomes" id="UP000887575"/>
    </source>
</evidence>
<proteinExistence type="predicted"/>
<accession>A0AAF3EI97</accession>
<dbReference type="InterPro" id="IPR014044">
    <property type="entry name" value="CAP_dom"/>
</dbReference>
<dbReference type="AlphaFoldDB" id="A0AAF3EI97"/>
<keyword evidence="2" id="KW-1185">Reference proteome</keyword>